<dbReference type="FunFam" id="2.10.25.10:FF:000153">
    <property type="entry name" value="MUC5B isoform 1"/>
    <property type="match status" value="1"/>
</dbReference>
<feature type="domain" description="VWFD" evidence="11">
    <location>
        <begin position="98"/>
        <end position="278"/>
    </location>
</feature>
<dbReference type="InterPro" id="IPR002919">
    <property type="entry name" value="TIL_dom"/>
</dbReference>
<evidence type="ECO:0000313" key="13">
    <source>
        <dbReference type="RefSeq" id="XP_033770387.1"/>
    </source>
</evidence>
<keyword evidence="8" id="KW-1015">Disulfide bond</keyword>
<dbReference type="Pfam" id="PF12714">
    <property type="entry name" value="TILa"/>
    <property type="match status" value="2"/>
</dbReference>
<dbReference type="InParanoid" id="A0A6P8N4M1"/>
<evidence type="ECO:0000256" key="10">
    <source>
        <dbReference type="SAM" id="MobiDB-lite"/>
    </source>
</evidence>
<dbReference type="SMART" id="SM00215">
    <property type="entry name" value="VWC_out"/>
    <property type="match status" value="3"/>
</dbReference>
<dbReference type="Gene3D" id="2.10.25.10">
    <property type="entry name" value="Laminin"/>
    <property type="match status" value="3"/>
</dbReference>
<dbReference type="GO" id="GO:0005886">
    <property type="term" value="C:plasma membrane"/>
    <property type="evidence" value="ECO:0007669"/>
    <property type="project" value="UniProtKB-SubCell"/>
</dbReference>
<dbReference type="SUPFAM" id="SSF57567">
    <property type="entry name" value="Serine protease inhibitors"/>
    <property type="match status" value="3"/>
</dbReference>
<dbReference type="FunFam" id="2.10.25.10:FF:000055">
    <property type="entry name" value="alpha-tectorin isoform X1"/>
    <property type="match status" value="2"/>
</dbReference>
<feature type="domain" description="VWFD" evidence="11">
    <location>
        <begin position="490"/>
        <end position="669"/>
    </location>
</feature>
<gene>
    <name evidence="13" type="primary">LOC117345605</name>
</gene>
<dbReference type="Pfam" id="PF08742">
    <property type="entry name" value="C8"/>
    <property type="match status" value="3"/>
</dbReference>
<comment type="subcellular location">
    <subcellularLocation>
        <location evidence="1">Cell membrane</location>
    </subcellularLocation>
    <subcellularLocation>
        <location evidence="2">Secreted</location>
    </subcellularLocation>
</comment>
<keyword evidence="9" id="KW-0325">Glycoprotein</keyword>
<evidence type="ECO:0000256" key="8">
    <source>
        <dbReference type="ARBA" id="ARBA00023157"/>
    </source>
</evidence>
<dbReference type="InterPro" id="IPR001846">
    <property type="entry name" value="VWF_type-D"/>
</dbReference>
<dbReference type="GeneID" id="117345605"/>
<dbReference type="Pfam" id="PF00094">
    <property type="entry name" value="VWD"/>
    <property type="match status" value="4"/>
</dbReference>
<dbReference type="OrthoDB" id="3438930at2759"/>
<evidence type="ECO:0000256" key="6">
    <source>
        <dbReference type="ARBA" id="ARBA00022737"/>
    </source>
</evidence>
<dbReference type="InterPro" id="IPR052749">
    <property type="entry name" value="Alpha-tectorin"/>
</dbReference>
<feature type="domain" description="VWFD" evidence="11">
    <location>
        <begin position="878"/>
        <end position="1058"/>
    </location>
</feature>
<reference evidence="13" key="1">
    <citation type="submission" date="2025-08" db="UniProtKB">
        <authorList>
            <consortium name="RefSeq"/>
        </authorList>
    </citation>
    <scope>IDENTIFICATION</scope>
</reference>
<keyword evidence="5" id="KW-0732">Signal</keyword>
<protein>
    <submittedName>
        <fullName evidence="13">IgGFc-binding protein-like isoform X1</fullName>
    </submittedName>
</protein>
<dbReference type="PANTHER" id="PTHR46160">
    <property type="entry name" value="ALPHA-TECTORIN-RELATED"/>
    <property type="match status" value="1"/>
</dbReference>
<evidence type="ECO:0000259" key="11">
    <source>
        <dbReference type="PROSITE" id="PS51233"/>
    </source>
</evidence>
<evidence type="ECO:0000256" key="1">
    <source>
        <dbReference type="ARBA" id="ARBA00004236"/>
    </source>
</evidence>
<dbReference type="PANTHER" id="PTHR46160:SF9">
    <property type="entry name" value="PROTEIN PRY2-RELATED"/>
    <property type="match status" value="1"/>
</dbReference>
<dbReference type="GO" id="GO:0005576">
    <property type="term" value="C:extracellular region"/>
    <property type="evidence" value="ECO:0007669"/>
    <property type="project" value="UniProtKB-SubCell"/>
</dbReference>
<evidence type="ECO:0000256" key="5">
    <source>
        <dbReference type="ARBA" id="ARBA00022729"/>
    </source>
</evidence>
<feature type="compositionally biased region" description="Pro residues" evidence="10">
    <location>
        <begin position="23"/>
        <end position="66"/>
    </location>
</feature>
<accession>A0A6P8N4M1</accession>
<proteinExistence type="predicted"/>
<dbReference type="KEGG" id="gsh:117345605"/>
<dbReference type="PROSITE" id="PS51233">
    <property type="entry name" value="VWFD"/>
    <property type="match status" value="4"/>
</dbReference>
<evidence type="ECO:0000256" key="3">
    <source>
        <dbReference type="ARBA" id="ARBA00022475"/>
    </source>
</evidence>
<sequence length="1440" mass="159484">MCLDKKFEDHCCKPTLLFSVPLPAPKEGPVPLPAPKEGPVPLPAPKEGPVPLPAPKEGPVPLPTPKEGPDPCKTLKCREHETCQNKNGNTQCMPNFTGTCTGWGESHHTTFDGYKFDMQGSCSYTLAKYDGNDPTLVHFNIDKKNENRGNQAVSYIRQVNTYVYGYKISMVKDETGKIRINDVNANLPVTLKEGKIKLTLNARTALLATHFGLRVSYDWKGKAIIIVPSSYFGTVVGLCGNFNKDPKDDRITPNGTQVSSIVEWARSWRVNDRDPFCWDECTGRNCPTCNEADRVKYEGEKYCGLMTQRENGPFRDCHDRINPDNFFDGCIYDVCMNKGANQILCQALDAYATSCRNKGANLYDWRTSSGCPLPCHENSHYEFCGNACQATCSDKTAPSRCTESCQEICQCNDGYVFSVDKCVPVGNCGCTYKDTYYKPGDAFWTDDTCNVYCNCDLSSGKLECKKATCKATERCLVMDGIRGCHSLSYSTCSISGNLHYTTFDGKRYDFTGDCIYQLVGVASLNPTLIPFSVQVQNSHQWSNAVSITKVVTFEVYGMTITMSTDYPQWIQVNGIFTALPFYFKTNKIVAFRWGTQMYMKTDFDLFITYDGLGYFTVTVPATYAGATSGLCGNNNKDANDDLKMSNGKEAPNEAQFAESWKAGEVPGCSSACTENCQRCTEAQKEKYKGELYCGLIIKKNGPFKLCHATIDPTSFFADCVSDTCEYNGHFFTLGYMISLYATKCQAQGITIEDWRGIINLSYSCPKNSHYELCGPGCPATCHGLSSPMGCNLPCTEGCFCDNGFLLSGDKCVPIADCGCVHKNIYYRKEDIFYPDESCKEQCKCGSNGISECQELACGKNEECKVANGHKGCQSKKCGKCMVSAGSHYRSFDGFTFNFHGTCTYVLAKASVDSPRLQTFFVVIENERQPNRKAEITKTVEVSAYGNTIKLERGLEYKVKVNSQIFNLPISINNNKIWVNQEGRNIILQANFGLKVLYDTEYSVLVQVPSAYQGKLKGLCGNFNDNKDDEFMLSSNRLTENVDEFGAAWKVPIKGSLCKDGCEPLCPVTDMVQLGVYAGNDKCGIILSNKGPFKDCLSRVSPVEYNHNCMYEMGAADGAKEVLCKSLQVYATACQAAGAKITEWRQTDFCSFSCPANSHYELCMNTCDFTCANINSHHKCTNKCFEGCKCDIGYLFNGEECVTMDRCGCVYNGIYMKVGQSLISEDCTKKCICQPNRGMLCEEVTCDEDKSCTVKKGKRGCFTREGQCTITPDGYLSTFDGTSGKMLSDEYYEIASHCDAGSEDWFRVVVSTTIAYKKKQIPGTTVYIMFPNTFIAINRQNEVWVKGQQVKSPATIAEGITMTAVGDTIIIRKVSKVQVIVSSNEGIIIQVNQAFANNLCGPCGNYNGIDVDDLVFPDGKRADTISQIISIWKAKDFYCCL</sequence>
<keyword evidence="12" id="KW-1185">Reference proteome</keyword>
<dbReference type="Pfam" id="PF01826">
    <property type="entry name" value="TIL"/>
    <property type="match status" value="3"/>
</dbReference>
<dbReference type="InterPro" id="IPR036084">
    <property type="entry name" value="Ser_inhib-like_sf"/>
</dbReference>
<dbReference type="SMART" id="SM00216">
    <property type="entry name" value="VWD"/>
    <property type="match status" value="4"/>
</dbReference>
<dbReference type="InterPro" id="IPR025615">
    <property type="entry name" value="TILa_dom"/>
</dbReference>
<dbReference type="RefSeq" id="XP_033770387.1">
    <property type="nucleotide sequence ID" value="XM_033914496.1"/>
</dbReference>
<evidence type="ECO:0000256" key="9">
    <source>
        <dbReference type="ARBA" id="ARBA00023180"/>
    </source>
</evidence>
<dbReference type="Proteomes" id="UP000515159">
    <property type="component" value="Chromosome 11"/>
</dbReference>
<dbReference type="InterPro" id="IPR001007">
    <property type="entry name" value="VWF_dom"/>
</dbReference>
<keyword evidence="6" id="KW-0677">Repeat</keyword>
<evidence type="ECO:0000256" key="7">
    <source>
        <dbReference type="ARBA" id="ARBA00023136"/>
    </source>
</evidence>
<dbReference type="SMART" id="SM00832">
    <property type="entry name" value="C8"/>
    <property type="match status" value="3"/>
</dbReference>
<dbReference type="CDD" id="cd19941">
    <property type="entry name" value="TIL"/>
    <property type="match status" value="3"/>
</dbReference>
<keyword evidence="4" id="KW-0964">Secreted</keyword>
<evidence type="ECO:0000256" key="2">
    <source>
        <dbReference type="ARBA" id="ARBA00004613"/>
    </source>
</evidence>
<name>A0A6P8N4M1_GEOSA</name>
<keyword evidence="3" id="KW-1003">Cell membrane</keyword>
<feature type="domain" description="VWFD" evidence="11">
    <location>
        <begin position="1265"/>
        <end position="1440"/>
    </location>
</feature>
<dbReference type="InterPro" id="IPR014853">
    <property type="entry name" value="VWF/SSPO/ZAN-like_Cys-rich_dom"/>
</dbReference>
<feature type="region of interest" description="Disordered" evidence="10">
    <location>
        <begin position="23"/>
        <end position="67"/>
    </location>
</feature>
<organism evidence="12 13">
    <name type="scientific">Geotrypetes seraphini</name>
    <name type="common">Gaboon caecilian</name>
    <name type="synonym">Caecilia seraphini</name>
    <dbReference type="NCBI Taxonomy" id="260995"/>
    <lineage>
        <taxon>Eukaryota</taxon>
        <taxon>Metazoa</taxon>
        <taxon>Chordata</taxon>
        <taxon>Craniata</taxon>
        <taxon>Vertebrata</taxon>
        <taxon>Euteleostomi</taxon>
        <taxon>Amphibia</taxon>
        <taxon>Gymnophiona</taxon>
        <taxon>Geotrypetes</taxon>
    </lineage>
</organism>
<keyword evidence="7" id="KW-0472">Membrane</keyword>
<evidence type="ECO:0000313" key="12">
    <source>
        <dbReference type="Proteomes" id="UP000515159"/>
    </source>
</evidence>
<evidence type="ECO:0000256" key="4">
    <source>
        <dbReference type="ARBA" id="ARBA00022525"/>
    </source>
</evidence>